<keyword evidence="4" id="KW-0648">Protein biosynthesis</keyword>
<dbReference type="STRING" id="10181.G5B0Z0"/>
<dbReference type="PROSITE" id="PS50296">
    <property type="entry name" value="SUI1"/>
    <property type="match status" value="1"/>
</dbReference>
<evidence type="ECO:0000256" key="5">
    <source>
        <dbReference type="ARBA" id="ARBA00022990"/>
    </source>
</evidence>
<comment type="similarity">
    <text evidence="1">Belongs to the SUI1 family.</text>
</comment>
<evidence type="ECO:0000313" key="7">
    <source>
        <dbReference type="EMBL" id="EHB02951.1"/>
    </source>
</evidence>
<evidence type="ECO:0000259" key="6">
    <source>
        <dbReference type="PROSITE" id="PS50296"/>
    </source>
</evidence>
<accession>G5B0Z0</accession>
<evidence type="ECO:0000256" key="1">
    <source>
        <dbReference type="ARBA" id="ARBA00005422"/>
    </source>
</evidence>
<gene>
    <name evidence="7" type="ORF">GW7_17421</name>
</gene>
<dbReference type="PANTHER" id="PTHR10388">
    <property type="entry name" value="EUKARYOTIC TRANSLATION INITIATION FACTOR SUI1"/>
    <property type="match status" value="1"/>
</dbReference>
<dbReference type="InParanoid" id="G5B0Z0"/>
<keyword evidence="2 7" id="KW-0396">Initiation factor</keyword>
<keyword evidence="3" id="KW-0597">Phosphoprotein</keyword>
<dbReference type="InterPro" id="IPR001950">
    <property type="entry name" value="SUI1"/>
</dbReference>
<keyword evidence="5" id="KW-0007">Acetylation</keyword>
<evidence type="ECO:0000256" key="3">
    <source>
        <dbReference type="ARBA" id="ARBA00022553"/>
    </source>
</evidence>
<protein>
    <submittedName>
        <fullName evidence="7">Eukaryotic translation initiation factor 1</fullName>
    </submittedName>
</protein>
<feature type="non-terminal residue" evidence="7">
    <location>
        <position position="1"/>
    </location>
</feature>
<dbReference type="AlphaFoldDB" id="G5B0Z0"/>
<dbReference type="Proteomes" id="UP000006813">
    <property type="component" value="Unassembled WGS sequence"/>
</dbReference>
<reference evidence="7 8" key="1">
    <citation type="journal article" date="2011" name="Nature">
        <title>Genome sequencing reveals insights into physiology and longevity of the naked mole rat.</title>
        <authorList>
            <person name="Kim E.B."/>
            <person name="Fang X."/>
            <person name="Fushan A.A."/>
            <person name="Huang Z."/>
            <person name="Lobanov A.V."/>
            <person name="Han L."/>
            <person name="Marino S.M."/>
            <person name="Sun X."/>
            <person name="Turanov A.A."/>
            <person name="Yang P."/>
            <person name="Yim S.H."/>
            <person name="Zhao X."/>
            <person name="Kasaikina M.V."/>
            <person name="Stoletzki N."/>
            <person name="Peng C."/>
            <person name="Polak P."/>
            <person name="Xiong Z."/>
            <person name="Kiezun A."/>
            <person name="Zhu Y."/>
            <person name="Chen Y."/>
            <person name="Kryukov G.V."/>
            <person name="Zhang Q."/>
            <person name="Peshkin L."/>
            <person name="Yang L."/>
            <person name="Bronson R.T."/>
            <person name="Buffenstein R."/>
            <person name="Wang B."/>
            <person name="Han C."/>
            <person name="Li Q."/>
            <person name="Chen L."/>
            <person name="Zhao W."/>
            <person name="Sunyaev S.R."/>
            <person name="Park T.J."/>
            <person name="Zhang G."/>
            <person name="Wang J."/>
            <person name="Gladyshev V.N."/>
        </authorList>
    </citation>
    <scope>NUCLEOTIDE SEQUENCE [LARGE SCALE GENOMIC DNA]</scope>
</reference>
<organism evidence="7 8">
    <name type="scientific">Heterocephalus glaber</name>
    <name type="common">Naked mole rat</name>
    <dbReference type="NCBI Taxonomy" id="10181"/>
    <lineage>
        <taxon>Eukaryota</taxon>
        <taxon>Metazoa</taxon>
        <taxon>Chordata</taxon>
        <taxon>Craniata</taxon>
        <taxon>Vertebrata</taxon>
        <taxon>Euteleostomi</taxon>
        <taxon>Mammalia</taxon>
        <taxon>Eutheria</taxon>
        <taxon>Euarchontoglires</taxon>
        <taxon>Glires</taxon>
        <taxon>Rodentia</taxon>
        <taxon>Hystricomorpha</taxon>
        <taxon>Bathyergidae</taxon>
        <taxon>Heterocephalus</taxon>
    </lineage>
</organism>
<dbReference type="eggNOG" id="KOG1770">
    <property type="taxonomic scope" value="Eukaryota"/>
</dbReference>
<proteinExistence type="inferred from homology"/>
<dbReference type="Gene3D" id="3.30.780.10">
    <property type="entry name" value="SUI1-like domain"/>
    <property type="match status" value="1"/>
</dbReference>
<dbReference type="GO" id="GO:0010468">
    <property type="term" value="P:regulation of gene expression"/>
    <property type="evidence" value="ECO:0007669"/>
    <property type="project" value="UniProtKB-ARBA"/>
</dbReference>
<evidence type="ECO:0000256" key="2">
    <source>
        <dbReference type="ARBA" id="ARBA00022540"/>
    </source>
</evidence>
<dbReference type="InterPro" id="IPR036877">
    <property type="entry name" value="SUI1_dom_sf"/>
</dbReference>
<evidence type="ECO:0000313" key="8">
    <source>
        <dbReference type="Proteomes" id="UP000006813"/>
    </source>
</evidence>
<evidence type="ECO:0000256" key="4">
    <source>
        <dbReference type="ARBA" id="ARBA00022917"/>
    </source>
</evidence>
<sequence length="111" mass="12377">ISAIQNLHFFDPFADASQGDDLLPVSTKDYNHIRVQQINDKKTLVQGSADDCDKKKLVKVSKKKFACNGTVIKHPEYGEVIRLQGDQCKYICQSLVEIGLAKDAQLTVHGF</sequence>
<dbReference type="EMBL" id="JH167911">
    <property type="protein sequence ID" value="EHB02951.1"/>
    <property type="molecule type" value="Genomic_DNA"/>
</dbReference>
<dbReference type="FunFam" id="3.30.780.10:FF:000003">
    <property type="entry name" value="Eukaryotic translation initiation factor 1b"/>
    <property type="match status" value="1"/>
</dbReference>
<dbReference type="Pfam" id="PF01253">
    <property type="entry name" value="SUI1"/>
    <property type="match status" value="1"/>
</dbReference>
<dbReference type="GO" id="GO:0080090">
    <property type="term" value="P:regulation of primary metabolic process"/>
    <property type="evidence" value="ECO:0007669"/>
    <property type="project" value="UniProtKB-ARBA"/>
</dbReference>
<name>G5B0Z0_HETGA</name>
<dbReference type="SUPFAM" id="SSF55159">
    <property type="entry name" value="eIF1-like"/>
    <property type="match status" value="1"/>
</dbReference>
<dbReference type="GO" id="GO:0003743">
    <property type="term" value="F:translation initiation factor activity"/>
    <property type="evidence" value="ECO:0007669"/>
    <property type="project" value="UniProtKB-KW"/>
</dbReference>
<feature type="domain" description="SUI1" evidence="6">
    <location>
        <begin position="43"/>
        <end position="99"/>
    </location>
</feature>